<protein>
    <submittedName>
        <fullName evidence="1">Host-nuclease inhibitor protein Gam</fullName>
    </submittedName>
</protein>
<dbReference type="SUPFAM" id="SSF161266">
    <property type="entry name" value="Gam-like"/>
    <property type="match status" value="1"/>
</dbReference>
<dbReference type="Proteomes" id="UP000014975">
    <property type="component" value="Unassembled WGS sequence"/>
</dbReference>
<dbReference type="STRING" id="1121439.dsat_1916"/>
<dbReference type="OrthoDB" id="5461114at2"/>
<dbReference type="InterPro" id="IPR009951">
    <property type="entry name" value="Host-nuc_inhib_Gam"/>
</dbReference>
<comment type="caution">
    <text evidence="1">The sequence shown here is derived from an EMBL/GenBank/DDBJ whole genome shotgun (WGS) entry which is preliminary data.</text>
</comment>
<dbReference type="RefSeq" id="WP_020885802.1">
    <property type="nucleotide sequence ID" value="NZ_ATHI01000003.1"/>
</dbReference>
<proteinExistence type="predicted"/>
<dbReference type="Pfam" id="PF07352">
    <property type="entry name" value="Phage_Mu_Gam"/>
    <property type="match status" value="1"/>
</dbReference>
<name>S7TG34_9BACT</name>
<dbReference type="EMBL" id="ATHI01000003">
    <property type="protein sequence ID" value="EPR35575.1"/>
    <property type="molecule type" value="Genomic_DNA"/>
</dbReference>
<dbReference type="AlphaFoldDB" id="S7TG34"/>
<dbReference type="PATRIC" id="fig|1121439.3.peg.303"/>
<gene>
    <name evidence="1" type="ORF">dsat_1916</name>
</gene>
<dbReference type="GO" id="GO:0042262">
    <property type="term" value="P:DNA protection"/>
    <property type="evidence" value="ECO:0007669"/>
    <property type="project" value="InterPro"/>
</dbReference>
<dbReference type="eggNOG" id="COG4396">
    <property type="taxonomic scope" value="Bacteria"/>
</dbReference>
<keyword evidence="2" id="KW-1185">Reference proteome</keyword>
<evidence type="ECO:0000313" key="2">
    <source>
        <dbReference type="Proteomes" id="UP000014975"/>
    </source>
</evidence>
<organism evidence="1 2">
    <name type="scientific">Alkalidesulfovibrio alkalitolerans DSM 16529</name>
    <dbReference type="NCBI Taxonomy" id="1121439"/>
    <lineage>
        <taxon>Bacteria</taxon>
        <taxon>Pseudomonadati</taxon>
        <taxon>Thermodesulfobacteriota</taxon>
        <taxon>Desulfovibrionia</taxon>
        <taxon>Desulfovibrionales</taxon>
        <taxon>Desulfovibrionaceae</taxon>
        <taxon>Alkalidesulfovibrio</taxon>
    </lineage>
</organism>
<evidence type="ECO:0000313" key="1">
    <source>
        <dbReference type="EMBL" id="EPR35575.1"/>
    </source>
</evidence>
<accession>S7TG34</accession>
<reference evidence="1 2" key="1">
    <citation type="journal article" date="2013" name="Genome Announc.">
        <title>Draft genome sequences for three mercury-methylating, sulfate-reducing bacteria.</title>
        <authorList>
            <person name="Brown S.D."/>
            <person name="Hurt R.A.Jr."/>
            <person name="Gilmour C.C."/>
            <person name="Elias D.A."/>
        </authorList>
    </citation>
    <scope>NUCLEOTIDE SEQUENCE [LARGE SCALE GENOMIC DNA]</scope>
    <source>
        <strain evidence="1 2">DSM 16529</strain>
    </source>
</reference>
<dbReference type="Gene3D" id="1.20.5.170">
    <property type="match status" value="1"/>
</dbReference>
<dbReference type="GO" id="GO:0003690">
    <property type="term" value="F:double-stranded DNA binding"/>
    <property type="evidence" value="ECO:0007669"/>
    <property type="project" value="InterPro"/>
</dbReference>
<sequence>MSKRIKPQSEIITTVEQAKVAMAEMAEIERSLAAIEADMNENIDIVKRNADAEAAPHQERKKALATALNGFAEVNRGELFTKRKSLELPHGVIGFRQSTSIVAKAKVKMAQVLEKLKDLGWGEAIKTSETVNKEAMREWTDGKLEAVGMERKTKDQFYIEVSAEALKGEA</sequence>